<keyword evidence="1" id="KW-0233">DNA recombination</keyword>
<dbReference type="Pfam" id="PF00589">
    <property type="entry name" value="Phage_integrase"/>
    <property type="match status" value="1"/>
</dbReference>
<evidence type="ECO:0000256" key="1">
    <source>
        <dbReference type="ARBA" id="ARBA00023172"/>
    </source>
</evidence>
<reference evidence="3" key="1">
    <citation type="journal article" date="2014" name="Front. Microbiol.">
        <title>High frequency of phylogenetically diverse reductive dehalogenase-homologous genes in deep subseafloor sedimentary metagenomes.</title>
        <authorList>
            <person name="Kawai M."/>
            <person name="Futagami T."/>
            <person name="Toyoda A."/>
            <person name="Takaki Y."/>
            <person name="Nishi S."/>
            <person name="Hori S."/>
            <person name="Arai W."/>
            <person name="Tsubouchi T."/>
            <person name="Morono Y."/>
            <person name="Uchiyama I."/>
            <person name="Ito T."/>
            <person name="Fujiyama A."/>
            <person name="Inagaki F."/>
            <person name="Takami H."/>
        </authorList>
    </citation>
    <scope>NUCLEOTIDE SEQUENCE</scope>
    <source>
        <strain evidence="3">Expedition CK06-06</strain>
    </source>
</reference>
<gene>
    <name evidence="3" type="ORF">S12H4_56079</name>
</gene>
<comment type="caution">
    <text evidence="3">The sequence shown here is derived from an EMBL/GenBank/DDBJ whole genome shotgun (WGS) entry which is preliminary data.</text>
</comment>
<dbReference type="GO" id="GO:0006310">
    <property type="term" value="P:DNA recombination"/>
    <property type="evidence" value="ECO:0007669"/>
    <property type="project" value="UniProtKB-KW"/>
</dbReference>
<dbReference type="SUPFAM" id="SSF56349">
    <property type="entry name" value="DNA breaking-rejoining enzymes"/>
    <property type="match status" value="1"/>
</dbReference>
<dbReference type="InterPro" id="IPR002104">
    <property type="entry name" value="Integrase_catalytic"/>
</dbReference>
<name>X1V3V8_9ZZZZ</name>
<dbReference type="PROSITE" id="PS51898">
    <property type="entry name" value="TYR_RECOMBINASE"/>
    <property type="match status" value="1"/>
</dbReference>
<dbReference type="GO" id="GO:0003677">
    <property type="term" value="F:DNA binding"/>
    <property type="evidence" value="ECO:0007669"/>
    <property type="project" value="InterPro"/>
</dbReference>
<dbReference type="Gene3D" id="1.10.443.10">
    <property type="entry name" value="Intergrase catalytic core"/>
    <property type="match status" value="1"/>
</dbReference>
<dbReference type="InterPro" id="IPR026870">
    <property type="entry name" value="Zinc_ribbon_dom"/>
</dbReference>
<dbReference type="InterPro" id="IPR011010">
    <property type="entry name" value="DNA_brk_join_enz"/>
</dbReference>
<organism evidence="3">
    <name type="scientific">marine sediment metagenome</name>
    <dbReference type="NCBI Taxonomy" id="412755"/>
    <lineage>
        <taxon>unclassified sequences</taxon>
        <taxon>metagenomes</taxon>
        <taxon>ecological metagenomes</taxon>
    </lineage>
</organism>
<dbReference type="GO" id="GO:0015074">
    <property type="term" value="P:DNA integration"/>
    <property type="evidence" value="ECO:0007669"/>
    <property type="project" value="InterPro"/>
</dbReference>
<evidence type="ECO:0000313" key="3">
    <source>
        <dbReference type="EMBL" id="GAJ24389.1"/>
    </source>
</evidence>
<protein>
    <recommendedName>
        <fullName evidence="2">Tyr recombinase domain-containing protein</fullName>
    </recommendedName>
</protein>
<sequence>MTIEHLKARINLYCPSCGARLSKTANFCPGCGKKIEKAVAKEKEQRRVRTLPVDPDTLDMISKYIDHGGPISINGKQILFGLTRERAWQIVKECAKRAGLGDLVNPETGRRHHVSPHKLRDAFAVHAVKLDDSGDGLRLLQEHLGHASFNTTAKYRKISGQESKEWYGKLWEDKDKP</sequence>
<feature type="domain" description="Tyr recombinase" evidence="2">
    <location>
        <begin position="1"/>
        <end position="168"/>
    </location>
</feature>
<dbReference type="Pfam" id="PF13240">
    <property type="entry name" value="Zn_Ribbon_1"/>
    <property type="match status" value="1"/>
</dbReference>
<evidence type="ECO:0000259" key="2">
    <source>
        <dbReference type="PROSITE" id="PS51898"/>
    </source>
</evidence>
<dbReference type="EMBL" id="BARW01036058">
    <property type="protein sequence ID" value="GAJ24389.1"/>
    <property type="molecule type" value="Genomic_DNA"/>
</dbReference>
<dbReference type="InterPro" id="IPR013762">
    <property type="entry name" value="Integrase-like_cat_sf"/>
</dbReference>
<accession>X1V3V8</accession>
<dbReference type="AlphaFoldDB" id="X1V3V8"/>
<proteinExistence type="predicted"/>